<dbReference type="EMBL" id="SZZH01000003">
    <property type="protein sequence ID" value="TKV58802.1"/>
    <property type="molecule type" value="Genomic_DNA"/>
</dbReference>
<keyword evidence="7 8" id="KW-0472">Membrane</keyword>
<dbReference type="InterPro" id="IPR043429">
    <property type="entry name" value="ArtM/GltK/GlnP/TcyL/YhdX-like"/>
</dbReference>
<gene>
    <name evidence="11" type="ORF">FDO65_14950</name>
</gene>
<evidence type="ECO:0000256" key="5">
    <source>
        <dbReference type="ARBA" id="ARBA00022970"/>
    </source>
</evidence>
<evidence type="ECO:0000256" key="3">
    <source>
        <dbReference type="ARBA" id="ARBA00022475"/>
    </source>
</evidence>
<dbReference type="PROSITE" id="PS50928">
    <property type="entry name" value="ABC_TM1"/>
    <property type="match status" value="1"/>
</dbReference>
<keyword evidence="2 8" id="KW-0813">Transport</keyword>
<evidence type="ECO:0000256" key="9">
    <source>
        <dbReference type="SAM" id="MobiDB-lite"/>
    </source>
</evidence>
<feature type="transmembrane region" description="Helical" evidence="8">
    <location>
        <begin position="57"/>
        <end position="79"/>
    </location>
</feature>
<dbReference type="InterPro" id="IPR010065">
    <property type="entry name" value="AA_ABC_transptr_permease_3TM"/>
</dbReference>
<dbReference type="Gene3D" id="1.10.3720.10">
    <property type="entry name" value="MetI-like"/>
    <property type="match status" value="1"/>
</dbReference>
<dbReference type="OrthoDB" id="92598at2"/>
<dbReference type="InterPro" id="IPR000515">
    <property type="entry name" value="MetI-like"/>
</dbReference>
<evidence type="ECO:0000256" key="8">
    <source>
        <dbReference type="RuleBase" id="RU363032"/>
    </source>
</evidence>
<proteinExistence type="inferred from homology"/>
<accession>A0A4U6QFI2</accession>
<name>A0A4U6QFI2_9ACTN</name>
<keyword evidence="4 8" id="KW-0812">Transmembrane</keyword>
<dbReference type="CDD" id="cd06261">
    <property type="entry name" value="TM_PBP2"/>
    <property type="match status" value="1"/>
</dbReference>
<keyword evidence="6 8" id="KW-1133">Transmembrane helix</keyword>
<dbReference type="GO" id="GO:0022857">
    <property type="term" value="F:transmembrane transporter activity"/>
    <property type="evidence" value="ECO:0007669"/>
    <property type="project" value="InterPro"/>
</dbReference>
<comment type="caution">
    <text evidence="11">The sequence shown here is derived from an EMBL/GenBank/DDBJ whole genome shotgun (WGS) entry which is preliminary data.</text>
</comment>
<evidence type="ECO:0000313" key="12">
    <source>
        <dbReference type="Proteomes" id="UP000306985"/>
    </source>
</evidence>
<dbReference type="Pfam" id="PF00528">
    <property type="entry name" value="BPD_transp_1"/>
    <property type="match status" value="1"/>
</dbReference>
<dbReference type="PANTHER" id="PTHR30614">
    <property type="entry name" value="MEMBRANE COMPONENT OF AMINO ACID ABC TRANSPORTER"/>
    <property type="match status" value="1"/>
</dbReference>
<evidence type="ECO:0000259" key="10">
    <source>
        <dbReference type="PROSITE" id="PS50928"/>
    </source>
</evidence>
<feature type="domain" description="ABC transmembrane type-1" evidence="10">
    <location>
        <begin position="21"/>
        <end position="213"/>
    </location>
</feature>
<dbReference type="Proteomes" id="UP000306985">
    <property type="component" value="Unassembled WGS sequence"/>
</dbReference>
<feature type="region of interest" description="Disordered" evidence="9">
    <location>
        <begin position="235"/>
        <end position="254"/>
    </location>
</feature>
<evidence type="ECO:0000313" key="11">
    <source>
        <dbReference type="EMBL" id="TKV58802.1"/>
    </source>
</evidence>
<organism evidence="11 12">
    <name type="scientific">Nakamurella flava</name>
    <dbReference type="NCBI Taxonomy" id="2576308"/>
    <lineage>
        <taxon>Bacteria</taxon>
        <taxon>Bacillati</taxon>
        <taxon>Actinomycetota</taxon>
        <taxon>Actinomycetes</taxon>
        <taxon>Nakamurellales</taxon>
        <taxon>Nakamurellaceae</taxon>
        <taxon>Nakamurella</taxon>
    </lineage>
</organism>
<feature type="transmembrane region" description="Helical" evidence="8">
    <location>
        <begin position="20"/>
        <end position="45"/>
    </location>
</feature>
<keyword evidence="12" id="KW-1185">Reference proteome</keyword>
<protein>
    <submittedName>
        <fullName evidence="11">Amino acid ABC transporter permease</fullName>
    </submittedName>
</protein>
<reference evidence="11 12" key="1">
    <citation type="submission" date="2019-05" db="EMBL/GenBank/DDBJ databases">
        <title>Nakamurella sp. N5BH11, whole genome shotgun sequence.</title>
        <authorList>
            <person name="Tuo L."/>
        </authorList>
    </citation>
    <scope>NUCLEOTIDE SEQUENCE [LARGE SCALE GENOMIC DNA]</scope>
    <source>
        <strain evidence="11 12">N5BH11</strain>
    </source>
</reference>
<evidence type="ECO:0000256" key="2">
    <source>
        <dbReference type="ARBA" id="ARBA00022448"/>
    </source>
</evidence>
<evidence type="ECO:0000256" key="7">
    <source>
        <dbReference type="ARBA" id="ARBA00023136"/>
    </source>
</evidence>
<feature type="transmembrane region" description="Helical" evidence="8">
    <location>
        <begin position="195"/>
        <end position="217"/>
    </location>
</feature>
<keyword evidence="3" id="KW-1003">Cell membrane</keyword>
<feature type="transmembrane region" description="Helical" evidence="8">
    <location>
        <begin position="91"/>
        <end position="111"/>
    </location>
</feature>
<dbReference type="AlphaFoldDB" id="A0A4U6QFI2"/>
<dbReference type="RefSeq" id="WP_137450461.1">
    <property type="nucleotide sequence ID" value="NZ_SZZH01000003.1"/>
</dbReference>
<evidence type="ECO:0000256" key="4">
    <source>
        <dbReference type="ARBA" id="ARBA00022692"/>
    </source>
</evidence>
<sequence>MQFDGAIFWNALTSPEYLHGALLSLGLAAAAQMLAIALGFVVALGRISRRRVPRAASALYVWFFRAIPTLLVLLLIWNAGPQLFPALREDWFSPFLAAFIGLAVVEAAYMAEIIRSALLSIDDGQALAARALGLSPLRVLAKVLVPQAIKVALPPTGNEFIAMIKYTSLASVISLRELLTTAQAGVSVTFRYAEYYVAALVYYLVIVSIVMALQWWVERRYRWVSATRPKRQSSVWSRKPGSAAAAPEKATVQA</sequence>
<evidence type="ECO:0000256" key="6">
    <source>
        <dbReference type="ARBA" id="ARBA00022989"/>
    </source>
</evidence>
<dbReference type="InterPro" id="IPR035906">
    <property type="entry name" value="MetI-like_sf"/>
</dbReference>
<dbReference type="GO" id="GO:0043190">
    <property type="term" value="C:ATP-binding cassette (ABC) transporter complex"/>
    <property type="evidence" value="ECO:0007669"/>
    <property type="project" value="InterPro"/>
</dbReference>
<dbReference type="GO" id="GO:0006865">
    <property type="term" value="P:amino acid transport"/>
    <property type="evidence" value="ECO:0007669"/>
    <property type="project" value="UniProtKB-KW"/>
</dbReference>
<keyword evidence="5" id="KW-0029">Amino-acid transport</keyword>
<comment type="similarity">
    <text evidence="8">Belongs to the binding-protein-dependent transport system permease family.</text>
</comment>
<dbReference type="SUPFAM" id="SSF161098">
    <property type="entry name" value="MetI-like"/>
    <property type="match status" value="1"/>
</dbReference>
<dbReference type="PANTHER" id="PTHR30614:SF0">
    <property type="entry name" value="L-CYSTINE TRANSPORT SYSTEM PERMEASE PROTEIN TCYL"/>
    <property type="match status" value="1"/>
</dbReference>
<evidence type="ECO:0000256" key="1">
    <source>
        <dbReference type="ARBA" id="ARBA00004651"/>
    </source>
</evidence>
<comment type="subcellular location">
    <subcellularLocation>
        <location evidence="1 8">Cell membrane</location>
        <topology evidence="1 8">Multi-pass membrane protein</topology>
    </subcellularLocation>
</comment>
<dbReference type="NCBIfam" id="TIGR01726">
    <property type="entry name" value="HEQRo_perm_3TM"/>
    <property type="match status" value="1"/>
</dbReference>